<feature type="domain" description="Cep192-like" evidence="1">
    <location>
        <begin position="164"/>
        <end position="240"/>
    </location>
</feature>
<accession>A0A1L8EV80</accession>
<protein>
    <submittedName>
        <fullName evidence="3">Cilia- and flagella-associated protein 221</fullName>
    </submittedName>
</protein>
<dbReference type="Gene3D" id="2.60.40.10">
    <property type="entry name" value="Immunoglobulins"/>
    <property type="match status" value="2"/>
</dbReference>
<dbReference type="GO" id="GO:0044458">
    <property type="term" value="P:motile cilium assembly"/>
    <property type="evidence" value="ECO:0000318"/>
    <property type="project" value="GO_Central"/>
</dbReference>
<dbReference type="RefSeq" id="XP_018091084.1">
    <property type="nucleotide sequence ID" value="XM_018235595.2"/>
</dbReference>
<gene>
    <name evidence="3" type="primary">LOC108701237</name>
</gene>
<sequence length="825" mass="93726">MEVVQASMLDFPTEDKRFKRVSPILLESLVEKPVRRNVPNHLLESKIYSKLHKNTAVEAKPGILHFGGYKIGNFHLESLKLINISSDIMNIHIIPPQTKHFTISYNKAHRLVPGLAITVTIQFSPDEWRYYYDCIRVHCKEGEMLLVPLHAYPVMNQLDFPSHINLSDVALGQCKQYVVPLRCSCPIDFEFCVEIIQVHKAFTVSPTSGVIPGNGQVNVVVTYTPSAYGTAHMKMQLLVSEFNSKPYSCAFTGTCSPGAPGSEEITQKLFVSMGDAQKPMAIISRKKKRLKALQQNASKIIEYQNLRFPVNLSNPHAVASVLNQQPGKLRAKDLREGPSDPNMRAITRQAKEAMFEHKVQQNVMEEEANKLRWQCHLGSDPVSPKRRQNILHDRILAEKEYQFKKGTPVSEEEYRRATMRVVSHRVLRAKHQVPTFQPQFDLYQNNLWAIRQRALISFQQAARKVLIRCRVNHRLVLLRTLVQCLKAGEGNQSAPECREDGATAFPLPAELVLPFQFPSYPEEQDWETAGGLTSAPPKPTDVQLRHILPLYDLKVPQYYRMMGYEPVRVLEASSSHKPRHFARPLKRGAEDELAPTIGAPKVPFKLDLSEHQVKSARLEEKSQMVSFIPPELLLNPPDYHPMHVFNPAPGLVAFKLPLSYSEIDMEFHLCPVPKYPNTRPNAPCAQKRFLDREEVIRGVMDWRKFPTVSLAAATAGATLITHKPRWCNPFSEDLLPVLVPPTLSDLQEKDKENIIAKDGEEEENKVLTPDMIKAEFHLIQTEIPIADALAQQEELQNDSVKLTDKISKRLGQMKHLSHNQRLVLD</sequence>
<dbReference type="InterPro" id="IPR054089">
    <property type="entry name" value="Cep192-like_D3"/>
</dbReference>
<proteinExistence type="predicted"/>
<dbReference type="KEGG" id="xla:108701237"/>
<reference evidence="3" key="1">
    <citation type="submission" date="2025-08" db="UniProtKB">
        <authorList>
            <consortium name="RefSeq"/>
        </authorList>
    </citation>
    <scope>IDENTIFICATION</scope>
    <source>
        <strain evidence="3">J_2021</strain>
        <tissue evidence="3">Erythrocytes</tissue>
    </source>
</reference>
<keyword evidence="3" id="KW-0282">Flagellum</keyword>
<keyword evidence="2" id="KW-1185">Reference proteome</keyword>
<dbReference type="OMA" id="TYNPPQW"/>
<dbReference type="STRING" id="8355.A0A1L8EV80"/>
<dbReference type="GO" id="GO:0003341">
    <property type="term" value="P:cilium movement"/>
    <property type="evidence" value="ECO:0007669"/>
    <property type="project" value="InterPro"/>
</dbReference>
<dbReference type="Pfam" id="PF22067">
    <property type="entry name" value="Cep192_D3"/>
    <property type="match status" value="1"/>
</dbReference>
<dbReference type="PANTHER" id="PTHR46500">
    <property type="entry name" value="CILIA- AND FLAGELLA-ASSOCIATED PROTEIN 221"/>
    <property type="match status" value="1"/>
</dbReference>
<evidence type="ECO:0000313" key="2">
    <source>
        <dbReference type="Proteomes" id="UP000186698"/>
    </source>
</evidence>
<evidence type="ECO:0000259" key="1">
    <source>
        <dbReference type="Pfam" id="PF22067"/>
    </source>
</evidence>
<keyword evidence="3" id="KW-0966">Cell projection</keyword>
<evidence type="ECO:0000313" key="3">
    <source>
        <dbReference type="RefSeq" id="XP_018091084.1"/>
    </source>
</evidence>
<name>A0A1L8EV80_XENLA</name>
<keyword evidence="3" id="KW-0969">Cilium</keyword>
<dbReference type="Bgee" id="108701237">
    <property type="expression patterns" value="Expressed in testis and 16 other cell types or tissues"/>
</dbReference>
<dbReference type="Proteomes" id="UP000186698">
    <property type="component" value="Chromosome 9_10L"/>
</dbReference>
<dbReference type="CTD" id="108701237"/>
<organism evidence="2 3">
    <name type="scientific">Xenopus laevis</name>
    <name type="common">African clawed frog</name>
    <dbReference type="NCBI Taxonomy" id="8355"/>
    <lineage>
        <taxon>Eukaryota</taxon>
        <taxon>Metazoa</taxon>
        <taxon>Chordata</taxon>
        <taxon>Craniata</taxon>
        <taxon>Vertebrata</taxon>
        <taxon>Euteleostomi</taxon>
        <taxon>Amphibia</taxon>
        <taxon>Batrachia</taxon>
        <taxon>Anura</taxon>
        <taxon>Pipoidea</taxon>
        <taxon>Pipidae</taxon>
        <taxon>Xenopodinae</taxon>
        <taxon>Xenopus</taxon>
        <taxon>Xenopus</taxon>
    </lineage>
</organism>
<dbReference type="InterPro" id="IPR013783">
    <property type="entry name" value="Ig-like_fold"/>
</dbReference>
<dbReference type="GeneID" id="108701237"/>
<dbReference type="InterPro" id="IPR029676">
    <property type="entry name" value="CFAP221"/>
</dbReference>
<dbReference type="PaxDb" id="8355-A0A1L8EV80"/>
<dbReference type="OrthoDB" id="5538672at2759"/>
<dbReference type="AlphaFoldDB" id="A0A1L8EV80"/>
<dbReference type="GO" id="GO:0097729">
    <property type="term" value="C:9+2 motile cilium"/>
    <property type="evidence" value="ECO:0000318"/>
    <property type="project" value="GO_Central"/>
</dbReference>
<dbReference type="PANTHER" id="PTHR46500:SF1">
    <property type="entry name" value="CILIA- AND FLAGELLA-ASSOCIATED PROTEIN 221"/>
    <property type="match status" value="1"/>
</dbReference>